<protein>
    <submittedName>
        <fullName evidence="1">Uncharacterized protein</fullName>
    </submittedName>
</protein>
<proteinExistence type="predicted"/>
<reference evidence="1" key="1">
    <citation type="submission" date="2023-04" db="EMBL/GenBank/DDBJ databases">
        <title>Draft Genome sequencing of Naganishia species isolated from polar environments using Oxford Nanopore Technology.</title>
        <authorList>
            <person name="Leo P."/>
            <person name="Venkateswaran K."/>
        </authorList>
    </citation>
    <scope>NUCLEOTIDE SEQUENCE</scope>
    <source>
        <strain evidence="1">MNA-CCFEE 5425</strain>
    </source>
</reference>
<organism evidence="1 2">
    <name type="scientific">Naganishia vaughanmartiniae</name>
    <dbReference type="NCBI Taxonomy" id="1424756"/>
    <lineage>
        <taxon>Eukaryota</taxon>
        <taxon>Fungi</taxon>
        <taxon>Dikarya</taxon>
        <taxon>Basidiomycota</taxon>
        <taxon>Agaricomycotina</taxon>
        <taxon>Tremellomycetes</taxon>
        <taxon>Filobasidiales</taxon>
        <taxon>Filobasidiaceae</taxon>
        <taxon>Naganishia</taxon>
    </lineage>
</organism>
<name>A0ACC2X5A9_9TREE</name>
<comment type="caution">
    <text evidence="1">The sequence shown here is derived from an EMBL/GenBank/DDBJ whole genome shotgun (WGS) entry which is preliminary data.</text>
</comment>
<evidence type="ECO:0000313" key="1">
    <source>
        <dbReference type="EMBL" id="KAJ9119200.1"/>
    </source>
</evidence>
<evidence type="ECO:0000313" key="2">
    <source>
        <dbReference type="Proteomes" id="UP001243375"/>
    </source>
</evidence>
<keyword evidence="2" id="KW-1185">Reference proteome</keyword>
<dbReference type="Proteomes" id="UP001243375">
    <property type="component" value="Unassembled WGS sequence"/>
</dbReference>
<gene>
    <name evidence="1" type="ORF">QFC22_003692</name>
</gene>
<dbReference type="EMBL" id="JASBWU010000009">
    <property type="protein sequence ID" value="KAJ9119200.1"/>
    <property type="molecule type" value="Genomic_DNA"/>
</dbReference>
<sequence>MEDDSEEAVRRTSEVLKLQSYGQLVANALDTHIGNYESKIRTSNQLDDEDDALTGWKQGLNCLKRLKRKWVALCHPIPRLMSVKDELVVEHIELALKEFLQPTEVKAIFNGGGNVTAEFALTPEAMCDTHAIDAVSGENGSASQSLRNDMKSFYLCSQKALREVRTWMERSESMQRLLGALEDGMADFEAENSLMGRDLSLADTTMTFTSEDCGLYAASFQQQLEEYKKEASRRSNAVPEDETPVHQVVVERGLHFWTKYFSTQDELLRNARERATITTSLSHSEDAITENQSERSVEQCASALKTVKKAIKAKLALLSENVASEDSRFCPDQFFSVIDAYGNEIAPAIFESVDGPTKSEMGDDTTSVASTSGFFSRSSTPKYLKEYARHIVATPSRNLFTAKKTRSPFLFLFSFALLSFARMS</sequence>
<accession>A0ACC2X5A9</accession>